<keyword evidence="3" id="KW-1185">Reference proteome</keyword>
<dbReference type="EMBL" id="VSRR010004231">
    <property type="protein sequence ID" value="MPC39008.1"/>
    <property type="molecule type" value="Genomic_DNA"/>
</dbReference>
<proteinExistence type="predicted"/>
<name>A0A5B7F162_PORTR</name>
<organism evidence="2 3">
    <name type="scientific">Portunus trituberculatus</name>
    <name type="common">Swimming crab</name>
    <name type="synonym">Neptunus trituberculatus</name>
    <dbReference type="NCBI Taxonomy" id="210409"/>
    <lineage>
        <taxon>Eukaryota</taxon>
        <taxon>Metazoa</taxon>
        <taxon>Ecdysozoa</taxon>
        <taxon>Arthropoda</taxon>
        <taxon>Crustacea</taxon>
        <taxon>Multicrustacea</taxon>
        <taxon>Malacostraca</taxon>
        <taxon>Eumalacostraca</taxon>
        <taxon>Eucarida</taxon>
        <taxon>Decapoda</taxon>
        <taxon>Pleocyemata</taxon>
        <taxon>Brachyura</taxon>
        <taxon>Eubrachyura</taxon>
        <taxon>Portunoidea</taxon>
        <taxon>Portunidae</taxon>
        <taxon>Portuninae</taxon>
        <taxon>Portunus</taxon>
    </lineage>
</organism>
<feature type="compositionally biased region" description="Basic and acidic residues" evidence="1">
    <location>
        <begin position="95"/>
        <end position="110"/>
    </location>
</feature>
<dbReference type="AlphaFoldDB" id="A0A5B7F162"/>
<evidence type="ECO:0000313" key="2">
    <source>
        <dbReference type="EMBL" id="MPC39008.1"/>
    </source>
</evidence>
<gene>
    <name evidence="2" type="ORF">E2C01_032527</name>
</gene>
<comment type="caution">
    <text evidence="2">The sequence shown here is derived from an EMBL/GenBank/DDBJ whole genome shotgun (WGS) entry which is preliminary data.</text>
</comment>
<protein>
    <submittedName>
        <fullName evidence="2">Uncharacterized protein</fullName>
    </submittedName>
</protein>
<evidence type="ECO:0000313" key="3">
    <source>
        <dbReference type="Proteomes" id="UP000324222"/>
    </source>
</evidence>
<sequence length="110" mass="12276">MKLLDVYGGKNDVLERKTSQSVYIQYLTRGKNYHLPATRPDSLTEGVPQQVPQRQQADRKTNAAKQRRVRSSAKPSSLCYVTGRGRGGAAGGARECGRREFVRSMDPEVH</sequence>
<feature type="region of interest" description="Disordered" evidence="1">
    <location>
        <begin position="35"/>
        <end position="110"/>
    </location>
</feature>
<reference evidence="2 3" key="1">
    <citation type="submission" date="2019-05" db="EMBL/GenBank/DDBJ databases">
        <title>Another draft genome of Portunus trituberculatus and its Hox gene families provides insights of decapod evolution.</title>
        <authorList>
            <person name="Jeong J.-H."/>
            <person name="Song I."/>
            <person name="Kim S."/>
            <person name="Choi T."/>
            <person name="Kim D."/>
            <person name="Ryu S."/>
            <person name="Kim W."/>
        </authorList>
    </citation>
    <scope>NUCLEOTIDE SEQUENCE [LARGE SCALE GENOMIC DNA]</scope>
    <source>
        <tissue evidence="2">Muscle</tissue>
    </source>
</reference>
<evidence type="ECO:0000256" key="1">
    <source>
        <dbReference type="SAM" id="MobiDB-lite"/>
    </source>
</evidence>
<accession>A0A5B7F162</accession>
<dbReference type="Proteomes" id="UP000324222">
    <property type="component" value="Unassembled WGS sequence"/>
</dbReference>